<dbReference type="SUPFAM" id="SSF111369">
    <property type="entry name" value="HlyD-like secretion proteins"/>
    <property type="match status" value="1"/>
</dbReference>
<evidence type="ECO:0000256" key="1">
    <source>
        <dbReference type="ARBA" id="ARBA00004167"/>
    </source>
</evidence>
<protein>
    <submittedName>
        <fullName evidence="11">RND family efflux transporter, MFP subunit</fullName>
    </submittedName>
</protein>
<comment type="subcellular location">
    <subcellularLocation>
        <location evidence="1">Membrane</location>
        <topology evidence="1">Single-pass membrane protein</topology>
    </subcellularLocation>
</comment>
<dbReference type="OrthoDB" id="9811754at2"/>
<dbReference type="EMBL" id="LT629748">
    <property type="protein sequence ID" value="SDR90160.1"/>
    <property type="molecule type" value="Genomic_DNA"/>
</dbReference>
<feature type="transmembrane region" description="Helical" evidence="7">
    <location>
        <begin position="12"/>
        <end position="30"/>
    </location>
</feature>
<dbReference type="InterPro" id="IPR006143">
    <property type="entry name" value="RND_pump_MFP"/>
</dbReference>
<evidence type="ECO:0000256" key="7">
    <source>
        <dbReference type="SAM" id="Phobius"/>
    </source>
</evidence>
<dbReference type="Gene3D" id="1.10.287.470">
    <property type="entry name" value="Helix hairpin bin"/>
    <property type="match status" value="1"/>
</dbReference>
<evidence type="ECO:0000259" key="9">
    <source>
        <dbReference type="Pfam" id="PF25917"/>
    </source>
</evidence>
<dbReference type="Pfam" id="PF25917">
    <property type="entry name" value="BSH_RND"/>
    <property type="match status" value="1"/>
</dbReference>
<dbReference type="PANTHER" id="PTHR30367">
    <property type="entry name" value="P-HYDROXYBENZOIC ACID EFFLUX PUMP SUBUNIT AAEA-RELATED"/>
    <property type="match status" value="1"/>
</dbReference>
<dbReference type="InterPro" id="IPR050393">
    <property type="entry name" value="MFP_Efflux_Pump"/>
</dbReference>
<dbReference type="NCBIfam" id="TIGR01730">
    <property type="entry name" value="RND_mfp"/>
    <property type="match status" value="1"/>
</dbReference>
<keyword evidence="5" id="KW-0175">Coiled coil</keyword>
<dbReference type="Pfam" id="PF25963">
    <property type="entry name" value="Beta-barrel_AAEA"/>
    <property type="match status" value="1"/>
</dbReference>
<proteinExistence type="inferred from homology"/>
<dbReference type="Pfam" id="PF25876">
    <property type="entry name" value="HH_MFP_RND"/>
    <property type="match status" value="1"/>
</dbReference>
<dbReference type="GO" id="GO:0022857">
    <property type="term" value="F:transmembrane transporter activity"/>
    <property type="evidence" value="ECO:0007669"/>
    <property type="project" value="InterPro"/>
</dbReference>
<evidence type="ECO:0000259" key="8">
    <source>
        <dbReference type="Pfam" id="PF25876"/>
    </source>
</evidence>
<evidence type="ECO:0000256" key="3">
    <source>
        <dbReference type="ARBA" id="ARBA00022692"/>
    </source>
</evidence>
<feature type="domain" description="p-hydroxybenzoic acid efflux pump subunit AaeA-like beta-barrel" evidence="10">
    <location>
        <begin position="190"/>
        <end position="287"/>
    </location>
</feature>
<dbReference type="GO" id="GO:0016020">
    <property type="term" value="C:membrane"/>
    <property type="evidence" value="ECO:0007669"/>
    <property type="project" value="InterPro"/>
</dbReference>
<evidence type="ECO:0000313" key="12">
    <source>
        <dbReference type="Proteomes" id="UP000243426"/>
    </source>
</evidence>
<keyword evidence="4 7" id="KW-1133">Transmembrane helix</keyword>
<dbReference type="PANTHER" id="PTHR30367:SF12">
    <property type="entry name" value="P-HYDROXYBENZOIC ACID EFFLUX PUMP SUBUNIT AAEA"/>
    <property type="match status" value="1"/>
</dbReference>
<dbReference type="Gene3D" id="2.40.50.100">
    <property type="match status" value="1"/>
</dbReference>
<comment type="similarity">
    <text evidence="2">Belongs to the membrane fusion protein (MFP) (TC 8.A.1) family.</text>
</comment>
<name>A0A1H1MTX4_9GAMM</name>
<dbReference type="AlphaFoldDB" id="A0A1H1MTX4"/>
<dbReference type="InterPro" id="IPR058634">
    <property type="entry name" value="AaeA-lik-b-barrel"/>
</dbReference>
<evidence type="ECO:0000256" key="2">
    <source>
        <dbReference type="ARBA" id="ARBA00009477"/>
    </source>
</evidence>
<reference evidence="12" key="1">
    <citation type="submission" date="2016-10" db="EMBL/GenBank/DDBJ databases">
        <authorList>
            <person name="Varghese N."/>
            <person name="Submissions S."/>
        </authorList>
    </citation>
    <scope>NUCLEOTIDE SEQUENCE [LARGE SCALE GENOMIC DNA]</scope>
    <source>
        <strain evidence="12">2SM5</strain>
    </source>
</reference>
<keyword evidence="6 7" id="KW-0472">Membrane</keyword>
<organism evidence="11 12">
    <name type="scientific">Halopseudomonas litoralis</name>
    <dbReference type="NCBI Taxonomy" id="797277"/>
    <lineage>
        <taxon>Bacteria</taxon>
        <taxon>Pseudomonadati</taxon>
        <taxon>Pseudomonadota</taxon>
        <taxon>Gammaproteobacteria</taxon>
        <taxon>Pseudomonadales</taxon>
        <taxon>Pseudomonadaceae</taxon>
        <taxon>Halopseudomonas</taxon>
    </lineage>
</organism>
<evidence type="ECO:0000313" key="11">
    <source>
        <dbReference type="EMBL" id="SDR90160.1"/>
    </source>
</evidence>
<accession>A0A1H1MTX4</accession>
<dbReference type="RefSeq" id="WP_090272065.1">
    <property type="nucleotide sequence ID" value="NZ_LT629748.1"/>
</dbReference>
<evidence type="ECO:0000256" key="4">
    <source>
        <dbReference type="ARBA" id="ARBA00022989"/>
    </source>
</evidence>
<keyword evidence="3 7" id="KW-0812">Transmembrane</keyword>
<dbReference type="InterPro" id="IPR058625">
    <property type="entry name" value="MdtA-like_BSH"/>
</dbReference>
<dbReference type="Proteomes" id="UP000243426">
    <property type="component" value="Chromosome I"/>
</dbReference>
<dbReference type="STRING" id="797277.SAMN05216198_0723"/>
<evidence type="ECO:0000259" key="10">
    <source>
        <dbReference type="Pfam" id="PF25963"/>
    </source>
</evidence>
<evidence type="ECO:0000256" key="5">
    <source>
        <dbReference type="ARBA" id="ARBA00023054"/>
    </source>
</evidence>
<evidence type="ECO:0000256" key="6">
    <source>
        <dbReference type="ARBA" id="ARBA00023136"/>
    </source>
</evidence>
<feature type="domain" description="Multidrug resistance protein MdtA-like alpha-helical hairpin" evidence="8">
    <location>
        <begin position="88"/>
        <end position="153"/>
    </location>
</feature>
<dbReference type="Gene3D" id="2.40.30.170">
    <property type="match status" value="1"/>
</dbReference>
<dbReference type="InterPro" id="IPR058624">
    <property type="entry name" value="MdtA-like_HH"/>
</dbReference>
<sequence>MSRITLARLSKKVVTAVAAIAAVFVLWQLYSYYTYAPQTRDGKIRADVVALAADVSGRIETVQVRDNQIVQRGDVLFTLDQVRLQNALDRATAAVASAKARQDSAVREWNRYSTLRDAVSQQERDNRQSAMEETQAQYQEAVANLELADINLERADVRAPVNGIVTNLSLRPGAYAVAGEPVMALVDSDSFHVAGYFEETKLKHIHVGDQATIHIVGEDQPLTGHVEGLSAGIDDRERTTASGTLLANVNPTFSWIRLAQRIPVRISIDTVPEGIELIAGRTVTVTLEGADDMLLTGDSPWEHREHHTRP</sequence>
<feature type="domain" description="Multidrug resistance protein MdtA-like barrel-sandwich hybrid" evidence="9">
    <location>
        <begin position="48"/>
        <end position="187"/>
    </location>
</feature>
<gene>
    <name evidence="11" type="ORF">SAMN05216198_0723</name>
</gene>
<keyword evidence="12" id="KW-1185">Reference proteome</keyword>